<proteinExistence type="predicted"/>
<keyword evidence="1" id="KW-1133">Transmembrane helix</keyword>
<evidence type="ECO:0000256" key="1">
    <source>
        <dbReference type="SAM" id="Phobius"/>
    </source>
</evidence>
<accession>A0A6M3ID96</accession>
<organism evidence="2">
    <name type="scientific">viral metagenome</name>
    <dbReference type="NCBI Taxonomy" id="1070528"/>
    <lineage>
        <taxon>unclassified sequences</taxon>
        <taxon>metagenomes</taxon>
        <taxon>organismal metagenomes</taxon>
    </lineage>
</organism>
<keyword evidence="1" id="KW-0812">Transmembrane</keyword>
<protein>
    <recommendedName>
        <fullName evidence="3">Bacteriocin</fullName>
    </recommendedName>
</protein>
<name>A0A6M3ID96_9ZZZZ</name>
<feature type="transmembrane region" description="Helical" evidence="1">
    <location>
        <begin position="70"/>
        <end position="87"/>
    </location>
</feature>
<evidence type="ECO:0000313" key="2">
    <source>
        <dbReference type="EMBL" id="QJA55405.1"/>
    </source>
</evidence>
<keyword evidence="1" id="KW-0472">Membrane</keyword>
<reference evidence="2" key="1">
    <citation type="submission" date="2020-03" db="EMBL/GenBank/DDBJ databases">
        <title>The deep terrestrial virosphere.</title>
        <authorList>
            <person name="Holmfeldt K."/>
            <person name="Nilsson E."/>
            <person name="Simone D."/>
            <person name="Lopez-Fernandez M."/>
            <person name="Wu X."/>
            <person name="de Brujin I."/>
            <person name="Lundin D."/>
            <person name="Andersson A."/>
            <person name="Bertilsson S."/>
            <person name="Dopson M."/>
        </authorList>
    </citation>
    <scope>NUCLEOTIDE SEQUENCE</scope>
    <source>
        <strain evidence="2">MM415B02049</strain>
    </source>
</reference>
<gene>
    <name evidence="2" type="ORF">MM415B02049_0002</name>
</gene>
<evidence type="ECO:0008006" key="3">
    <source>
        <dbReference type="Google" id="ProtNLM"/>
    </source>
</evidence>
<dbReference type="AlphaFoldDB" id="A0A6M3ID96"/>
<dbReference type="EMBL" id="MT141157">
    <property type="protein sequence ID" value="QJA55405.1"/>
    <property type="molecule type" value="Genomic_DNA"/>
</dbReference>
<sequence>MAGLISTGTGYRNQALSGFIRQSAEEAAINKTNEQLKQAKKQQQMSMATSGAAAGAMLGAMGAAKGGATVGGLWGAGIGLVAGFLLSELF</sequence>